<dbReference type="InterPro" id="IPR045304">
    <property type="entry name" value="LbH_SAT"/>
</dbReference>
<evidence type="ECO:0000313" key="6">
    <source>
        <dbReference type="EMBL" id="MDT0676918.1"/>
    </source>
</evidence>
<evidence type="ECO:0000256" key="4">
    <source>
        <dbReference type="ARBA" id="ARBA00023315"/>
    </source>
</evidence>
<gene>
    <name evidence="6" type="ORF">RM539_10035</name>
</gene>
<feature type="domain" description="Serine acetyltransferase N-terminal" evidence="5">
    <location>
        <begin position="83"/>
        <end position="133"/>
    </location>
</feature>
<accession>A0ABU3D5V6</accession>
<evidence type="ECO:0000313" key="7">
    <source>
        <dbReference type="Proteomes" id="UP001262582"/>
    </source>
</evidence>
<dbReference type="InterPro" id="IPR011004">
    <property type="entry name" value="Trimer_LpxA-like_sf"/>
</dbReference>
<evidence type="ECO:0000259" key="5">
    <source>
        <dbReference type="Pfam" id="PF06426"/>
    </source>
</evidence>
<dbReference type="RefSeq" id="WP_311503262.1">
    <property type="nucleotide sequence ID" value="NZ_JAVRHK010000006.1"/>
</dbReference>
<reference evidence="6 7" key="1">
    <citation type="submission" date="2023-09" db="EMBL/GenBank/DDBJ databases">
        <authorList>
            <person name="Rey-Velasco X."/>
        </authorList>
    </citation>
    <scope>NUCLEOTIDE SEQUENCE [LARGE SCALE GENOMIC DNA]</scope>
    <source>
        <strain evidence="6 7">F117</strain>
    </source>
</reference>
<evidence type="ECO:0000256" key="3">
    <source>
        <dbReference type="ARBA" id="ARBA00022679"/>
    </source>
</evidence>
<comment type="caution">
    <text evidence="6">The sequence shown here is derived from an EMBL/GenBank/DDBJ whole genome shotgun (WGS) entry which is preliminary data.</text>
</comment>
<dbReference type="SUPFAM" id="SSF51161">
    <property type="entry name" value="Trimeric LpxA-like enzymes"/>
    <property type="match status" value="1"/>
</dbReference>
<dbReference type="Proteomes" id="UP001262582">
    <property type="component" value="Unassembled WGS sequence"/>
</dbReference>
<dbReference type="PANTHER" id="PTHR42811">
    <property type="entry name" value="SERINE ACETYLTRANSFERASE"/>
    <property type="match status" value="1"/>
</dbReference>
<dbReference type="CDD" id="cd03354">
    <property type="entry name" value="LbH_SAT"/>
    <property type="match status" value="1"/>
</dbReference>
<keyword evidence="7" id="KW-1185">Reference proteome</keyword>
<dbReference type="Gene3D" id="2.160.10.10">
    <property type="entry name" value="Hexapeptide repeat proteins"/>
    <property type="match status" value="1"/>
</dbReference>
<evidence type="ECO:0000256" key="1">
    <source>
        <dbReference type="ARBA" id="ARBA00018522"/>
    </source>
</evidence>
<proteinExistence type="predicted"/>
<organism evidence="6 7">
    <name type="scientific">Autumnicola musiva</name>
    <dbReference type="NCBI Taxonomy" id="3075589"/>
    <lineage>
        <taxon>Bacteria</taxon>
        <taxon>Pseudomonadati</taxon>
        <taxon>Bacteroidota</taxon>
        <taxon>Flavobacteriia</taxon>
        <taxon>Flavobacteriales</taxon>
        <taxon>Flavobacteriaceae</taxon>
        <taxon>Autumnicola</taxon>
    </lineage>
</organism>
<sequence>MKLKIENAEILVALSNQNKIIEQIQKNKKHPNLKFSIKERTENFTRKLFATLFDVDTAVADNIENLERLFKELADLVCWSPDKPCRDVWQEYLERLPEILKKLNKDAEAIAQNDPAANSVEEVYLSYPGFFAIAIYRLSHEFYEFGLPLVPRLMTEFAHRLTGTDINPGAEIGTPFFIDHATGVVIGETAIIKDNVKIYQGVTLGALYVDRKMRSVKRHPTIEKNVTIYANATILGGETVIGANSIIGGNVWLTASVPAGSMVSHNPQINIKNTSEK</sequence>
<dbReference type="Pfam" id="PF06426">
    <property type="entry name" value="SATase_N"/>
    <property type="match status" value="1"/>
</dbReference>
<dbReference type="InterPro" id="IPR010493">
    <property type="entry name" value="Ser_AcTrfase_N"/>
</dbReference>
<dbReference type="Gene3D" id="1.10.3130.10">
    <property type="entry name" value="serine acetyltransferase, domain 1"/>
    <property type="match status" value="1"/>
</dbReference>
<dbReference type="EMBL" id="JAVRHK010000006">
    <property type="protein sequence ID" value="MDT0676918.1"/>
    <property type="molecule type" value="Genomic_DNA"/>
</dbReference>
<keyword evidence="2" id="KW-0028">Amino-acid biosynthesis</keyword>
<protein>
    <recommendedName>
        <fullName evidence="1">Serine acetyltransferase</fullName>
    </recommendedName>
</protein>
<keyword evidence="4" id="KW-0012">Acyltransferase</keyword>
<name>A0ABU3D5V6_9FLAO</name>
<dbReference type="InterPro" id="IPR042122">
    <property type="entry name" value="Ser_AcTrfase_N_sf"/>
</dbReference>
<keyword evidence="3" id="KW-0808">Transferase</keyword>
<evidence type="ECO:0000256" key="2">
    <source>
        <dbReference type="ARBA" id="ARBA00022605"/>
    </source>
</evidence>